<name>U2QER9_9ACTN</name>
<keyword evidence="3" id="KW-1003">Cell membrane</keyword>
<dbReference type="PROSITE" id="PS50929">
    <property type="entry name" value="ABC_TM1F"/>
    <property type="match status" value="1"/>
</dbReference>
<evidence type="ECO:0000256" key="3">
    <source>
        <dbReference type="ARBA" id="ARBA00022475"/>
    </source>
</evidence>
<evidence type="ECO:0000313" key="12">
    <source>
        <dbReference type="EMBL" id="ERK61375.1"/>
    </source>
</evidence>
<dbReference type="Pfam" id="PF00664">
    <property type="entry name" value="ABC_membrane"/>
    <property type="match status" value="1"/>
</dbReference>
<keyword evidence="8 9" id="KW-0472">Membrane</keyword>
<dbReference type="Proteomes" id="UP000017052">
    <property type="component" value="Unassembled WGS sequence"/>
</dbReference>
<protein>
    <submittedName>
        <fullName evidence="12">ABC transporter, ATP-binding protein</fullName>
    </submittedName>
</protein>
<dbReference type="InterPro" id="IPR039421">
    <property type="entry name" value="Type_1_exporter"/>
</dbReference>
<feature type="transmembrane region" description="Helical" evidence="9">
    <location>
        <begin position="251"/>
        <end position="273"/>
    </location>
</feature>
<keyword evidence="2" id="KW-0813">Transport</keyword>
<dbReference type="CDD" id="cd18551">
    <property type="entry name" value="ABC_6TM_LmrA_like"/>
    <property type="match status" value="1"/>
</dbReference>
<dbReference type="Gene3D" id="1.20.1560.10">
    <property type="entry name" value="ABC transporter type 1, transmembrane domain"/>
    <property type="match status" value="1"/>
</dbReference>
<evidence type="ECO:0000259" key="10">
    <source>
        <dbReference type="PROSITE" id="PS50893"/>
    </source>
</evidence>
<keyword evidence="6 12" id="KW-0067">ATP-binding</keyword>
<comment type="subcellular location">
    <subcellularLocation>
        <location evidence="1">Cell membrane</location>
        <topology evidence="1">Multi-pass membrane protein</topology>
    </subcellularLocation>
</comment>
<dbReference type="GeneID" id="95359817"/>
<evidence type="ECO:0000259" key="11">
    <source>
        <dbReference type="PROSITE" id="PS50929"/>
    </source>
</evidence>
<dbReference type="EMBL" id="ACVN02000054">
    <property type="protein sequence ID" value="ERK61375.1"/>
    <property type="molecule type" value="Genomic_DNA"/>
</dbReference>
<dbReference type="FunFam" id="3.40.50.300:FF:000854">
    <property type="entry name" value="Multidrug ABC transporter ATP-binding protein"/>
    <property type="match status" value="1"/>
</dbReference>
<evidence type="ECO:0000256" key="1">
    <source>
        <dbReference type="ARBA" id="ARBA00004651"/>
    </source>
</evidence>
<keyword evidence="4 9" id="KW-0812">Transmembrane</keyword>
<evidence type="ECO:0000256" key="8">
    <source>
        <dbReference type="ARBA" id="ARBA00023136"/>
    </source>
</evidence>
<dbReference type="PROSITE" id="PS50893">
    <property type="entry name" value="ABC_TRANSPORTER_2"/>
    <property type="match status" value="1"/>
</dbReference>
<dbReference type="PROSITE" id="PS00211">
    <property type="entry name" value="ABC_TRANSPORTER_1"/>
    <property type="match status" value="1"/>
</dbReference>
<feature type="transmembrane region" description="Helical" evidence="9">
    <location>
        <begin position="105"/>
        <end position="127"/>
    </location>
</feature>
<comment type="caution">
    <text evidence="12">The sequence shown here is derived from an EMBL/GenBank/DDBJ whole genome shotgun (WGS) entry which is preliminary data.</text>
</comment>
<dbReference type="GO" id="GO:0016887">
    <property type="term" value="F:ATP hydrolysis activity"/>
    <property type="evidence" value="ECO:0007669"/>
    <property type="project" value="InterPro"/>
</dbReference>
<dbReference type="RefSeq" id="WP_021796577.1">
    <property type="nucleotide sequence ID" value="NZ_ACVN02000054.1"/>
</dbReference>
<dbReference type="InterPro" id="IPR011527">
    <property type="entry name" value="ABC1_TM_dom"/>
</dbReference>
<dbReference type="Gene3D" id="3.40.50.300">
    <property type="entry name" value="P-loop containing nucleotide triphosphate hydrolases"/>
    <property type="match status" value="1"/>
</dbReference>
<sequence>MVLSVTAAGLSVVQPRVLQKTVNDGIQGGLQADTIELLAALVVGTTVIGAVQAYLTGRGAEAVAHRLRTRLGRRYVSMTISELDAANTADLLSRANADSTMVKQFLSAGILPVAGSVLMLAGTTVFMIMSDPILFAVTAAAFVLGLSLVIAVTNRANSMSAEVQEALGDFSVSTERMLSALRTIKATNAEPLELDHLRLSSHNLYRKGLRITVLSACVQPALNVCIQGSIAAVIVVGTARLASGATTLGTLLAYITYMFMMIAPISSLGQAFTQMQIGLGALKRCYEVDFFESEDDVRADHQTAIGTASGDELLRFDSVSFSYEPGTPVLTDVNFVLRRGETVTIVGRSGSGKSTLLELIERFYHPDAGHISLGGVPIDQLDLNSYRRRLALVGQDSIVLTGTLRENLELGCHRHPDSTLYEALEHVGLTDLLGKKDFGLDTDVGQAGITLSGGQRQRIAWARVLLSDADIILMDEPDSNLDPVTRSSLTHLLESFAATRTVLIVSHNLEHLNSSDRVLVMDHGSILADGCRQELLATTSEYQDLLAPTQAAA</sequence>
<gene>
    <name evidence="12" type="ORF">HMPREF0682_2313</name>
</gene>
<dbReference type="InterPro" id="IPR036640">
    <property type="entry name" value="ABC1_TM_sf"/>
</dbReference>
<feature type="domain" description="ABC transmembrane type-1" evidence="11">
    <location>
        <begin position="1"/>
        <end position="276"/>
    </location>
</feature>
<dbReference type="SUPFAM" id="SSF52540">
    <property type="entry name" value="P-loop containing nucleoside triphosphate hydrolases"/>
    <property type="match status" value="1"/>
</dbReference>
<dbReference type="InterPro" id="IPR003439">
    <property type="entry name" value="ABC_transporter-like_ATP-bd"/>
</dbReference>
<dbReference type="GO" id="GO:0005886">
    <property type="term" value="C:plasma membrane"/>
    <property type="evidence" value="ECO:0007669"/>
    <property type="project" value="UniProtKB-SubCell"/>
</dbReference>
<dbReference type="GO" id="GO:0005524">
    <property type="term" value="F:ATP binding"/>
    <property type="evidence" value="ECO:0007669"/>
    <property type="project" value="UniProtKB-KW"/>
</dbReference>
<dbReference type="InterPro" id="IPR003593">
    <property type="entry name" value="AAA+_ATPase"/>
</dbReference>
<keyword evidence="5" id="KW-0547">Nucleotide-binding</keyword>
<dbReference type="InterPro" id="IPR017871">
    <property type="entry name" value="ABC_transporter-like_CS"/>
</dbReference>
<evidence type="ECO:0000256" key="9">
    <source>
        <dbReference type="SAM" id="Phobius"/>
    </source>
</evidence>
<reference evidence="12" key="1">
    <citation type="submission" date="2013-08" db="EMBL/GenBank/DDBJ databases">
        <authorList>
            <person name="Durkin A.S."/>
            <person name="Haft D.R."/>
            <person name="McCorrison J."/>
            <person name="Torralba M."/>
            <person name="Gillis M."/>
            <person name="Haft D.H."/>
            <person name="Methe B."/>
            <person name="Sutton G."/>
            <person name="Nelson K.E."/>
        </authorList>
    </citation>
    <scope>NUCLEOTIDE SEQUENCE [LARGE SCALE GENOMIC DNA]</scope>
    <source>
        <strain evidence="12">F0233</strain>
    </source>
</reference>
<keyword evidence="13" id="KW-1185">Reference proteome</keyword>
<organism evidence="12 13">
    <name type="scientific">Propionibacterium acidifaciens F0233</name>
    <dbReference type="NCBI Taxonomy" id="553198"/>
    <lineage>
        <taxon>Bacteria</taxon>
        <taxon>Bacillati</taxon>
        <taxon>Actinomycetota</taxon>
        <taxon>Actinomycetes</taxon>
        <taxon>Propionibacteriales</taxon>
        <taxon>Propionibacteriaceae</taxon>
        <taxon>Propionibacterium</taxon>
    </lineage>
</organism>
<keyword evidence="7 9" id="KW-1133">Transmembrane helix</keyword>
<feature type="transmembrane region" description="Helical" evidence="9">
    <location>
        <begin position="35"/>
        <end position="56"/>
    </location>
</feature>
<proteinExistence type="predicted"/>
<evidence type="ECO:0000256" key="4">
    <source>
        <dbReference type="ARBA" id="ARBA00022692"/>
    </source>
</evidence>
<feature type="transmembrane region" description="Helical" evidence="9">
    <location>
        <begin position="133"/>
        <end position="152"/>
    </location>
</feature>
<dbReference type="PANTHER" id="PTHR43394">
    <property type="entry name" value="ATP-DEPENDENT PERMEASE MDL1, MITOCHONDRIAL"/>
    <property type="match status" value="1"/>
</dbReference>
<evidence type="ECO:0000256" key="2">
    <source>
        <dbReference type="ARBA" id="ARBA00022448"/>
    </source>
</evidence>
<dbReference type="GO" id="GO:0015421">
    <property type="term" value="F:ABC-type oligopeptide transporter activity"/>
    <property type="evidence" value="ECO:0007669"/>
    <property type="project" value="TreeGrafter"/>
</dbReference>
<dbReference type="Pfam" id="PF00005">
    <property type="entry name" value="ABC_tran"/>
    <property type="match status" value="1"/>
</dbReference>
<feature type="domain" description="ABC transporter" evidence="10">
    <location>
        <begin position="314"/>
        <end position="548"/>
    </location>
</feature>
<evidence type="ECO:0000313" key="13">
    <source>
        <dbReference type="Proteomes" id="UP000017052"/>
    </source>
</evidence>
<dbReference type="SUPFAM" id="SSF90123">
    <property type="entry name" value="ABC transporter transmembrane region"/>
    <property type="match status" value="1"/>
</dbReference>
<dbReference type="SMART" id="SM00382">
    <property type="entry name" value="AAA"/>
    <property type="match status" value="1"/>
</dbReference>
<dbReference type="AlphaFoldDB" id="U2QER9"/>
<accession>U2QER9</accession>
<evidence type="ECO:0000256" key="7">
    <source>
        <dbReference type="ARBA" id="ARBA00022989"/>
    </source>
</evidence>
<dbReference type="InterPro" id="IPR027417">
    <property type="entry name" value="P-loop_NTPase"/>
</dbReference>
<evidence type="ECO:0000256" key="6">
    <source>
        <dbReference type="ARBA" id="ARBA00022840"/>
    </source>
</evidence>
<evidence type="ECO:0000256" key="5">
    <source>
        <dbReference type="ARBA" id="ARBA00022741"/>
    </source>
</evidence>
<dbReference type="PANTHER" id="PTHR43394:SF1">
    <property type="entry name" value="ATP-BINDING CASSETTE SUB-FAMILY B MEMBER 10, MITOCHONDRIAL"/>
    <property type="match status" value="1"/>
</dbReference>